<evidence type="ECO:0000313" key="2">
    <source>
        <dbReference type="EMBL" id="HEN14919.1"/>
    </source>
</evidence>
<accession>A0A7C2JZ82</accession>
<dbReference type="EMBL" id="DSOK01000164">
    <property type="protein sequence ID" value="HEN14919.1"/>
    <property type="molecule type" value="Genomic_DNA"/>
</dbReference>
<dbReference type="AlphaFoldDB" id="A0A7C2JZ82"/>
<feature type="transmembrane region" description="Helical" evidence="1">
    <location>
        <begin position="145"/>
        <end position="175"/>
    </location>
</feature>
<protein>
    <submittedName>
        <fullName evidence="2">Uncharacterized protein</fullName>
    </submittedName>
</protein>
<feature type="transmembrane region" description="Helical" evidence="1">
    <location>
        <begin position="102"/>
        <end position="124"/>
    </location>
</feature>
<reference evidence="2" key="1">
    <citation type="journal article" date="2020" name="mSystems">
        <title>Genome- and Community-Level Interaction Insights into Carbon Utilization and Element Cycling Functions of Hydrothermarchaeota in Hydrothermal Sediment.</title>
        <authorList>
            <person name="Zhou Z."/>
            <person name="Liu Y."/>
            <person name="Xu W."/>
            <person name="Pan J."/>
            <person name="Luo Z.H."/>
            <person name="Li M."/>
        </authorList>
    </citation>
    <scope>NUCLEOTIDE SEQUENCE [LARGE SCALE GENOMIC DNA]</scope>
    <source>
        <strain evidence="2">SpSt-339</strain>
    </source>
</reference>
<keyword evidence="1" id="KW-0812">Transmembrane</keyword>
<keyword evidence="1" id="KW-1133">Transmembrane helix</keyword>
<feature type="transmembrane region" description="Helical" evidence="1">
    <location>
        <begin position="21"/>
        <end position="47"/>
    </location>
</feature>
<feature type="transmembrane region" description="Helical" evidence="1">
    <location>
        <begin position="291"/>
        <end position="316"/>
    </location>
</feature>
<proteinExistence type="predicted"/>
<feature type="transmembrane region" description="Helical" evidence="1">
    <location>
        <begin position="241"/>
        <end position="271"/>
    </location>
</feature>
<organism evidence="2">
    <name type="scientific">Schlesneria paludicola</name>
    <dbReference type="NCBI Taxonomy" id="360056"/>
    <lineage>
        <taxon>Bacteria</taxon>
        <taxon>Pseudomonadati</taxon>
        <taxon>Planctomycetota</taxon>
        <taxon>Planctomycetia</taxon>
        <taxon>Planctomycetales</taxon>
        <taxon>Planctomycetaceae</taxon>
        <taxon>Schlesneria</taxon>
    </lineage>
</organism>
<keyword evidence="1" id="KW-0472">Membrane</keyword>
<feature type="transmembrane region" description="Helical" evidence="1">
    <location>
        <begin position="181"/>
        <end position="204"/>
    </location>
</feature>
<comment type="caution">
    <text evidence="2">The sequence shown here is derived from an EMBL/GenBank/DDBJ whole genome shotgun (WGS) entry which is preliminary data.</text>
</comment>
<name>A0A7C2JZ82_9PLAN</name>
<sequence>MSSEVTVREIRFVAAFPWLRLGRAFGCALALQQVTLACLAVFVWTLVSPLIHPTVMPAVGFGINWDRPSQSRIDPLAVPLGDVVGPAVACFSGQADWWRHGVAAAAAFVLWSIVGLAISRCAAIQFSRDENPEFQSAVRFSLARIANVCGAPLIPLAGVAVLCVLVALLALPAWIPALGTAWLWVLAPILFVLSAAAAFALVVVPAIWPLMVAAVAADDGDAFDAFSRAFSLVASRFWSTLGLAFVCVVEAVAAAVILSSIASTGVAVAAWSADWTVSKNATSILGQHASWWAVVFVRGVMASLFWTLATIVYLFLREMVDGVPVSRLKGFDEPVLSREPYPVVGIAATGTTVPPEPRE</sequence>
<gene>
    <name evidence="2" type="ORF">ENQ76_05550</name>
</gene>
<evidence type="ECO:0000256" key="1">
    <source>
        <dbReference type="SAM" id="Phobius"/>
    </source>
</evidence>